<dbReference type="PANTHER" id="PTHR44119:SF1">
    <property type="entry name" value="MAGNESIUM-CHELATASE SUBUNIT CHLH, CHLOROPLASTIC"/>
    <property type="match status" value="1"/>
</dbReference>
<dbReference type="PANTHER" id="PTHR44119">
    <property type="entry name" value="MAGNESIUM-CHELATASE SUBUNIT CHLH, CHLOROPLASTIC"/>
    <property type="match status" value="1"/>
</dbReference>
<protein>
    <submittedName>
        <fullName evidence="4">Protoporphyrin IX magnesium chelatase</fullName>
    </submittedName>
</protein>
<feature type="compositionally biased region" description="Gly residues" evidence="1">
    <location>
        <begin position="837"/>
        <end position="846"/>
    </location>
</feature>
<feature type="compositionally biased region" description="Basic and acidic residues" evidence="1">
    <location>
        <begin position="855"/>
        <end position="864"/>
    </location>
</feature>
<feature type="transmembrane region" description="Helical" evidence="2">
    <location>
        <begin position="1395"/>
        <end position="1415"/>
    </location>
</feature>
<dbReference type="Proteomes" id="UP000653477">
    <property type="component" value="Unassembled WGS sequence"/>
</dbReference>
<proteinExistence type="predicted"/>
<evidence type="ECO:0000313" key="4">
    <source>
        <dbReference type="EMBL" id="GGM53946.1"/>
    </source>
</evidence>
<evidence type="ECO:0000256" key="2">
    <source>
        <dbReference type="SAM" id="Phobius"/>
    </source>
</evidence>
<feature type="domain" description="CobN/magnesium chelatase" evidence="3">
    <location>
        <begin position="136"/>
        <end position="1310"/>
    </location>
</feature>
<evidence type="ECO:0000259" key="3">
    <source>
        <dbReference type="Pfam" id="PF02514"/>
    </source>
</evidence>
<keyword evidence="2" id="KW-0812">Transmembrane</keyword>
<evidence type="ECO:0000313" key="5">
    <source>
        <dbReference type="Proteomes" id="UP000653477"/>
    </source>
</evidence>
<sequence>MSDMKSASRSKRLRRFLFGGIALALVALVAYFVWGRYGSTTRIALVNFPGYQSSGIILSNDNKHVRYDELEQGDIDKFDSYDCVLAFGMGLKWNDEQRAEIKKLGDKGLPIKVVYATTKENEISSLETAKDQRISEYLDNGNKKNYRSLSHYIRRYIDGKKWFAPEPDSVAPSSADVYYHLDENVAFDKLADYEAYIKKQGFYHEGAKKVLVIGGLNDPFSGNKQNLDSLITSLDRAGLNVYPVSSFSDRLRFIQEVSPDLIIHFPHGRISMMGGDRVVEYLRERNIPVIAPLTLMTSREEWEADPQGMMGGFLSQTLGMPELDGAIYPYVLTTQEKNDDGLYVLKAVPERLKKLTELVQRFLTLQTKPNSEKKLAIYYFKGPGQETLAAQGIEVVPSLYNLLLRLKAEGYNLTGLPTDVKAFEAQLMREGPVIQSIAGGQMEEYLKTGNPAWVDKADFDKWIAEDLTPLQIKELEEIYGPTPGSYMTRTSSAGTPQLAATRIQYGNVVLLPQPVAGIGSDNFAIVHGAASPPPYPYVNAYLWARHVFGADALMHFGTHGSLEFTPKKQVALSANDWGEALIAPYPHFYYYTIGNIGESMMAKRRSYGSLISYITPPFDESKTRHIFTDLQQAIEKYYELKEPAAKDTQSLAVKKLAVGLGIHRELRLDSILTKPYTAKDVERIDNFAEEIASEKVNGQLYVTGVPYTPAKTTSTVLAMTADPIAYAKARLDRLRAAQPIDNTSNKHRFYKEYLQPAQQLVRGILASGSVSEATVLSYGGITKEQLERIHALAAPKKPMGMKAAMAAAKGDSSKSGGKPTRLDQIRGGSLKDKPAGHPGGHPGGKPQGHAADTPEPSKKERDEMEAVTELERAILNVITYRDALQNSPRLELDATINALNGGFTAPSSGGDAVANPQAVPTGRNLYSVRAESTPSQRAWSQGVQLAQATLKAYKEQHGKYPTKVSYTFWSSEFVETEGVTIAQVLYMLGVEPVRSQFGSVEDVRLIPTSELGRPRIDVVIQTSGQFRDLAASRLALITKAVELVASLGKEDQENYVAAGSVATEKELVEQGLSPKEARELANVRIFGGINGMYGTGIQEMVTSGDKWEQEKEIADVYLNNMGAAYTGKQEDWGRFVKPLFRAALKNTDVVVQPRQNNTWGALSLDHVYEFMGGLTLSVRNVTGKDPDTYLADYRNHSNMRMQDLKEAIGVESRATVLNPEYVKEVLAGGANSVANITEVVTNTYGWNVMKPEVIDKELWDQLYDMYIRDVNNLGVASAFEGKSPAALEEITAVMLETARKGMWKASPEQLSTLAQRHSELVAKYGPSGGGMSADNKKLRAFISEQLSPEAAKQYQSQMKQMDEGSSADAPSQDGMVMKKETVADQAGAVTRSFNGLWIVAGVAVLFIGLLVLLRLKRRRDAE</sequence>
<feature type="compositionally biased region" description="Low complexity" evidence="1">
    <location>
        <begin position="803"/>
        <end position="819"/>
    </location>
</feature>
<evidence type="ECO:0000256" key="1">
    <source>
        <dbReference type="SAM" id="MobiDB-lite"/>
    </source>
</evidence>
<dbReference type="EMBL" id="BMPU01000003">
    <property type="protein sequence ID" value="GGM53946.1"/>
    <property type="molecule type" value="Genomic_DNA"/>
</dbReference>
<gene>
    <name evidence="4" type="ORF">GCM10007088_10860</name>
</gene>
<feature type="region of interest" description="Disordered" evidence="1">
    <location>
        <begin position="803"/>
        <end position="864"/>
    </location>
</feature>
<feature type="compositionally biased region" description="Basic and acidic residues" evidence="1">
    <location>
        <begin position="820"/>
        <end position="835"/>
    </location>
</feature>
<reference evidence="5" key="1">
    <citation type="journal article" date="2019" name="Int. J. Syst. Evol. Microbiol.">
        <title>The Global Catalogue of Microorganisms (GCM) 10K type strain sequencing project: providing services to taxonomists for standard genome sequencing and annotation.</title>
        <authorList>
            <consortium name="The Broad Institute Genomics Platform"/>
            <consortium name="The Broad Institute Genome Sequencing Center for Infectious Disease"/>
            <person name="Wu L."/>
            <person name="Ma J."/>
        </authorList>
    </citation>
    <scope>NUCLEOTIDE SEQUENCE [LARGE SCALE GENOMIC DNA]</scope>
    <source>
        <strain evidence="5">JCM 30531</strain>
    </source>
</reference>
<organism evidence="4 5">
    <name type="scientific">Porphyromonas pasteri</name>
    <dbReference type="NCBI Taxonomy" id="1583331"/>
    <lineage>
        <taxon>Bacteria</taxon>
        <taxon>Pseudomonadati</taxon>
        <taxon>Bacteroidota</taxon>
        <taxon>Bacteroidia</taxon>
        <taxon>Bacteroidales</taxon>
        <taxon>Porphyromonadaceae</taxon>
        <taxon>Porphyromonas</taxon>
    </lineage>
</organism>
<keyword evidence="2" id="KW-0472">Membrane</keyword>
<comment type="caution">
    <text evidence="4">The sequence shown here is derived from an EMBL/GenBank/DDBJ whole genome shotgun (WGS) entry which is preliminary data.</text>
</comment>
<dbReference type="InterPro" id="IPR003672">
    <property type="entry name" value="CobN/Mg_chltase"/>
</dbReference>
<dbReference type="CDD" id="cd10150">
    <property type="entry name" value="CobN_like"/>
    <property type="match status" value="1"/>
</dbReference>
<accession>A0ABQ2H6Y7</accession>
<dbReference type="Pfam" id="PF02514">
    <property type="entry name" value="CobN-Mg_chel"/>
    <property type="match status" value="1"/>
</dbReference>
<keyword evidence="2" id="KW-1133">Transmembrane helix</keyword>
<keyword evidence="5" id="KW-1185">Reference proteome</keyword>
<name>A0ABQ2H6Y7_9PORP</name>